<feature type="domain" description="GST N-terminal" evidence="1">
    <location>
        <begin position="35"/>
        <end position="93"/>
    </location>
</feature>
<dbReference type="InParanoid" id="A0A0H2S5W4"/>
<dbReference type="EMBL" id="KQ085909">
    <property type="protein sequence ID" value="KLO17018.1"/>
    <property type="molecule type" value="Genomic_DNA"/>
</dbReference>
<proteinExistence type="predicted"/>
<evidence type="ECO:0000259" key="1">
    <source>
        <dbReference type="Pfam" id="PF13409"/>
    </source>
</evidence>
<dbReference type="CDD" id="cd00299">
    <property type="entry name" value="GST_C_family"/>
    <property type="match status" value="1"/>
</dbReference>
<keyword evidence="3" id="KW-1185">Reference proteome</keyword>
<dbReference type="STRING" id="27342.A0A0H2S5W4"/>
<evidence type="ECO:0000313" key="3">
    <source>
        <dbReference type="Proteomes" id="UP000053477"/>
    </source>
</evidence>
<dbReference type="AlphaFoldDB" id="A0A0H2S5W4"/>
<dbReference type="Gene3D" id="3.40.30.10">
    <property type="entry name" value="Glutaredoxin"/>
    <property type="match status" value="1"/>
</dbReference>
<accession>A0A0H2S5W4</accession>
<dbReference type="InterPro" id="IPR036282">
    <property type="entry name" value="Glutathione-S-Trfase_C_sf"/>
</dbReference>
<dbReference type="OrthoDB" id="412788at2759"/>
<dbReference type="Gene3D" id="1.20.1050.10">
    <property type="match status" value="1"/>
</dbReference>
<name>A0A0H2S5W4_9AGAM</name>
<dbReference type="Proteomes" id="UP000053477">
    <property type="component" value="Unassembled WGS sequence"/>
</dbReference>
<sequence length="353" mass="38307">MSASIPKAVLYYNPKNVWSSAGEEEKGYAKDELELKVVDTDKGENLAVTFLRLNPKGTLPTLVVPLAKTLSPEDDHRFKAITDTKSIVEFLDKSRSAVSRTHTVSSAPAPTLTPATIAQSAIATAIIQLLHSDAADPQSLFYYSAATPSELRTAAPTILSFFLDRQKALNSYLESTKDSVTIASEKTRSLWKERLAHAEEILAVFSVADKEETALSDSEKSARAKYFHVAGEFWQKGLRKVVATLDKEMVGPFALGDQISIVDMHLGPWLARVAFLCGCSASDGGDAVVAKIEGRIGDGFILPKNFQTLVAPDLNADPSLAITPGTKRAKLAAFWDEVSTRPSWKGIYGEGLF</sequence>
<dbReference type="SUPFAM" id="SSF52833">
    <property type="entry name" value="Thioredoxin-like"/>
    <property type="match status" value="1"/>
</dbReference>
<reference evidence="2 3" key="1">
    <citation type="submission" date="2015-04" db="EMBL/GenBank/DDBJ databases">
        <title>Complete genome sequence of Schizopora paradoxa KUC8140, a cosmopolitan wood degrader in East Asia.</title>
        <authorList>
            <consortium name="DOE Joint Genome Institute"/>
            <person name="Min B."/>
            <person name="Park H."/>
            <person name="Jang Y."/>
            <person name="Kim J.-J."/>
            <person name="Kim K.H."/>
            <person name="Pangilinan J."/>
            <person name="Lipzen A."/>
            <person name="Riley R."/>
            <person name="Grigoriev I.V."/>
            <person name="Spatafora J.W."/>
            <person name="Choi I.-G."/>
        </authorList>
    </citation>
    <scope>NUCLEOTIDE SEQUENCE [LARGE SCALE GENOMIC DNA]</scope>
    <source>
        <strain evidence="2 3">KUC8140</strain>
    </source>
</reference>
<evidence type="ECO:0000313" key="2">
    <source>
        <dbReference type="EMBL" id="KLO17018.1"/>
    </source>
</evidence>
<dbReference type="InterPro" id="IPR036249">
    <property type="entry name" value="Thioredoxin-like_sf"/>
</dbReference>
<dbReference type="SUPFAM" id="SSF47616">
    <property type="entry name" value="GST C-terminal domain-like"/>
    <property type="match status" value="1"/>
</dbReference>
<dbReference type="CDD" id="cd00570">
    <property type="entry name" value="GST_N_family"/>
    <property type="match status" value="1"/>
</dbReference>
<gene>
    <name evidence="2" type="ORF">SCHPADRAFT_822295</name>
</gene>
<protein>
    <recommendedName>
        <fullName evidence="1">GST N-terminal domain-containing protein</fullName>
    </recommendedName>
</protein>
<dbReference type="InterPro" id="IPR004045">
    <property type="entry name" value="Glutathione_S-Trfase_N"/>
</dbReference>
<dbReference type="Pfam" id="PF13409">
    <property type="entry name" value="GST_N_2"/>
    <property type="match status" value="1"/>
</dbReference>
<organism evidence="2 3">
    <name type="scientific">Schizopora paradoxa</name>
    <dbReference type="NCBI Taxonomy" id="27342"/>
    <lineage>
        <taxon>Eukaryota</taxon>
        <taxon>Fungi</taxon>
        <taxon>Dikarya</taxon>
        <taxon>Basidiomycota</taxon>
        <taxon>Agaricomycotina</taxon>
        <taxon>Agaricomycetes</taxon>
        <taxon>Hymenochaetales</taxon>
        <taxon>Schizoporaceae</taxon>
        <taxon>Schizopora</taxon>
    </lineage>
</organism>